<dbReference type="Proteomes" id="UP000184196">
    <property type="component" value="Unassembled WGS sequence"/>
</dbReference>
<dbReference type="PANTHER" id="PTHR43586:SF4">
    <property type="entry name" value="ISOPENICILLIN N EPIMERASE"/>
    <property type="match status" value="1"/>
</dbReference>
<proteinExistence type="inferred from homology"/>
<organism evidence="8 9">
    <name type="scientific">Desulfofundulus australicus DSM 11792</name>
    <dbReference type="NCBI Taxonomy" id="1121425"/>
    <lineage>
        <taxon>Bacteria</taxon>
        <taxon>Bacillati</taxon>
        <taxon>Bacillota</taxon>
        <taxon>Clostridia</taxon>
        <taxon>Eubacteriales</taxon>
        <taxon>Peptococcaceae</taxon>
        <taxon>Desulfofundulus</taxon>
    </lineage>
</organism>
<dbReference type="Gene3D" id="3.40.640.10">
    <property type="entry name" value="Type I PLP-dependent aspartate aminotransferase-like (Major domain)"/>
    <property type="match status" value="1"/>
</dbReference>
<dbReference type="Pfam" id="PF00266">
    <property type="entry name" value="Aminotran_5"/>
    <property type="match status" value="1"/>
</dbReference>
<dbReference type="CDD" id="cd06453">
    <property type="entry name" value="SufS_like"/>
    <property type="match status" value="1"/>
</dbReference>
<dbReference type="InterPro" id="IPR000192">
    <property type="entry name" value="Aminotrans_V_dom"/>
</dbReference>
<dbReference type="EC" id="2.8.1.7" evidence="3"/>
<dbReference type="InterPro" id="IPR010969">
    <property type="entry name" value="Cys_dSase-rel_unknwn_funct"/>
</dbReference>
<dbReference type="PANTHER" id="PTHR43586">
    <property type="entry name" value="CYSTEINE DESULFURASE"/>
    <property type="match status" value="1"/>
</dbReference>
<dbReference type="GO" id="GO:0030170">
    <property type="term" value="F:pyridoxal phosphate binding"/>
    <property type="evidence" value="ECO:0007669"/>
    <property type="project" value="InterPro"/>
</dbReference>
<dbReference type="SUPFAM" id="SSF53383">
    <property type="entry name" value="PLP-dependent transferases"/>
    <property type="match status" value="1"/>
</dbReference>
<keyword evidence="4" id="KW-0808">Transferase</keyword>
<dbReference type="GO" id="GO:0031071">
    <property type="term" value="F:cysteine desulfurase activity"/>
    <property type="evidence" value="ECO:0007669"/>
    <property type="project" value="UniProtKB-EC"/>
</dbReference>
<evidence type="ECO:0000256" key="6">
    <source>
        <dbReference type="ARBA" id="ARBA00050776"/>
    </source>
</evidence>
<evidence type="ECO:0000256" key="5">
    <source>
        <dbReference type="ARBA" id="ARBA00022898"/>
    </source>
</evidence>
<comment type="catalytic activity">
    <reaction evidence="6">
        <text>(sulfur carrier)-H + L-cysteine = (sulfur carrier)-SH + L-alanine</text>
        <dbReference type="Rhea" id="RHEA:43892"/>
        <dbReference type="Rhea" id="RHEA-COMP:14737"/>
        <dbReference type="Rhea" id="RHEA-COMP:14739"/>
        <dbReference type="ChEBI" id="CHEBI:29917"/>
        <dbReference type="ChEBI" id="CHEBI:35235"/>
        <dbReference type="ChEBI" id="CHEBI:57972"/>
        <dbReference type="ChEBI" id="CHEBI:64428"/>
        <dbReference type="EC" id="2.8.1.7"/>
    </reaction>
</comment>
<dbReference type="InterPro" id="IPR015424">
    <property type="entry name" value="PyrdxlP-dep_Trfase"/>
</dbReference>
<evidence type="ECO:0000313" key="8">
    <source>
        <dbReference type="EMBL" id="SHF59587.1"/>
    </source>
</evidence>
<dbReference type="InterPro" id="IPR015421">
    <property type="entry name" value="PyrdxlP-dep_Trfase_major"/>
</dbReference>
<sequence>MEREQRIIYFDNAATSWPKPPEVLAAMENCLRHVGANPGRAGHRLSLEANRLVDETRRELAALFNIRNPERIVFGLNATEALNLAIKGLLRPGQHVVTSSMEHNSVTRPLHVLQERGVKVTKVPCDHTGAIRVEDVAAAIRPDTAAIIITHASNVTGTIMPVAEIGRLAREKGLCFIVDAAQTAGVLDIDVEYMHIDLLAFPGHKSLLGPPGTGGLYVAEGVELVPLKEGGTGSYSDVPGQPEELPERYESGTLNTVGLAGLGAGVKFIRREGMEKIRRHEQELTGQLLEGLEKIEGIRVYGPRSASSQAPLVSFAVKNRPAGEIGTILDQRYGIACRAGLHCAPDAHRTLGTFEQKLVRFSFSYFNRPEEVDYALRCLEEIVKKDIPAPQGSSGCGC</sequence>
<gene>
    <name evidence="8" type="ORF">SAMN02745218_02670</name>
</gene>
<keyword evidence="9" id="KW-1185">Reference proteome</keyword>
<keyword evidence="5" id="KW-0663">Pyridoxal phosphate</keyword>
<dbReference type="GO" id="GO:0006534">
    <property type="term" value="P:cysteine metabolic process"/>
    <property type="evidence" value="ECO:0007669"/>
    <property type="project" value="InterPro"/>
</dbReference>
<dbReference type="PIRSF" id="PIRSF005572">
    <property type="entry name" value="NifS"/>
    <property type="match status" value="1"/>
</dbReference>
<dbReference type="EMBL" id="FQUW01000042">
    <property type="protein sequence ID" value="SHF59587.1"/>
    <property type="molecule type" value="Genomic_DNA"/>
</dbReference>
<dbReference type="Gene3D" id="3.90.1150.10">
    <property type="entry name" value="Aspartate Aminotransferase, domain 1"/>
    <property type="match status" value="1"/>
</dbReference>
<dbReference type="InterPro" id="IPR010970">
    <property type="entry name" value="Cys_dSase_SufS"/>
</dbReference>
<name>A0A1M5CY63_9FIRM</name>
<comment type="similarity">
    <text evidence="2">Belongs to the class-V pyridoxal-phosphate-dependent aminotransferase family. Csd subfamily.</text>
</comment>
<evidence type="ECO:0000256" key="2">
    <source>
        <dbReference type="ARBA" id="ARBA00010447"/>
    </source>
</evidence>
<comment type="cofactor">
    <cofactor evidence="1">
        <name>pyridoxal 5'-phosphate</name>
        <dbReference type="ChEBI" id="CHEBI:597326"/>
    </cofactor>
</comment>
<dbReference type="InterPro" id="IPR015422">
    <property type="entry name" value="PyrdxlP-dep_Trfase_small"/>
</dbReference>
<accession>A0A1M5CY63</accession>
<protein>
    <recommendedName>
        <fullName evidence="3">cysteine desulfurase</fullName>
        <ecNumber evidence="3">2.8.1.7</ecNumber>
    </recommendedName>
</protein>
<dbReference type="NCBIfam" id="TIGR01977">
    <property type="entry name" value="am_tr_V_EF2568"/>
    <property type="match status" value="1"/>
</dbReference>
<evidence type="ECO:0000259" key="7">
    <source>
        <dbReference type="Pfam" id="PF00266"/>
    </source>
</evidence>
<dbReference type="InterPro" id="IPR016454">
    <property type="entry name" value="Cysteine_dSase"/>
</dbReference>
<feature type="domain" description="Aminotransferase class V" evidence="7">
    <location>
        <begin position="8"/>
        <end position="374"/>
    </location>
</feature>
<evidence type="ECO:0000313" key="9">
    <source>
        <dbReference type="Proteomes" id="UP000184196"/>
    </source>
</evidence>
<evidence type="ECO:0000256" key="1">
    <source>
        <dbReference type="ARBA" id="ARBA00001933"/>
    </source>
</evidence>
<evidence type="ECO:0000256" key="4">
    <source>
        <dbReference type="ARBA" id="ARBA00022679"/>
    </source>
</evidence>
<dbReference type="AlphaFoldDB" id="A0A1M5CY63"/>
<evidence type="ECO:0000256" key="3">
    <source>
        <dbReference type="ARBA" id="ARBA00012239"/>
    </source>
</evidence>
<reference evidence="9" key="1">
    <citation type="submission" date="2016-11" db="EMBL/GenBank/DDBJ databases">
        <authorList>
            <person name="Varghese N."/>
            <person name="Submissions S."/>
        </authorList>
    </citation>
    <scope>NUCLEOTIDE SEQUENCE [LARGE SCALE GENOMIC DNA]</scope>
    <source>
        <strain evidence="9">DSM 11792</strain>
    </source>
</reference>